<keyword evidence="3" id="KW-1185">Reference proteome</keyword>
<dbReference type="Pfam" id="PF17996">
    <property type="entry name" value="CE2_N"/>
    <property type="match status" value="1"/>
</dbReference>
<dbReference type="Gene3D" id="3.40.50.1110">
    <property type="entry name" value="SGNH hydrolase"/>
    <property type="match status" value="1"/>
</dbReference>
<proteinExistence type="predicted"/>
<dbReference type="Proteomes" id="UP001062165">
    <property type="component" value="Chromosome"/>
</dbReference>
<protein>
    <submittedName>
        <fullName evidence="2">GDSL-type esterase/lipase family protein</fullName>
    </submittedName>
</protein>
<gene>
    <name evidence="2" type="ORF">N7E81_02130</name>
</gene>
<feature type="domain" description="Carbohydrate esterase 2 N-terminal" evidence="1">
    <location>
        <begin position="40"/>
        <end position="138"/>
    </location>
</feature>
<evidence type="ECO:0000313" key="2">
    <source>
        <dbReference type="EMBL" id="UXX79903.1"/>
    </source>
</evidence>
<name>A0ABY6D4C4_9BACT</name>
<evidence type="ECO:0000259" key="1">
    <source>
        <dbReference type="Pfam" id="PF17996"/>
    </source>
</evidence>
<dbReference type="Gene3D" id="2.60.120.260">
    <property type="entry name" value="Galactose-binding domain-like"/>
    <property type="match status" value="1"/>
</dbReference>
<reference evidence="2" key="1">
    <citation type="submission" date="2022-10" db="EMBL/GenBank/DDBJ databases">
        <title>Comparative genomics and taxonomic characterization of three novel marine species of genus Reichenbachiella exhibiting antioxidant and polysaccharide degradation activities.</title>
        <authorList>
            <person name="Muhammad N."/>
            <person name="Lee Y.-J."/>
            <person name="Ko J."/>
            <person name="Kim S.-G."/>
        </authorList>
    </citation>
    <scope>NUCLEOTIDE SEQUENCE</scope>
    <source>
        <strain evidence="2">Wsw4-B4</strain>
    </source>
</reference>
<dbReference type="InterPro" id="IPR036514">
    <property type="entry name" value="SGNH_hydro_sf"/>
</dbReference>
<dbReference type="InterPro" id="IPR040794">
    <property type="entry name" value="CE2_N"/>
</dbReference>
<dbReference type="InterPro" id="IPR052762">
    <property type="entry name" value="PCW_deacetylase/CE"/>
</dbReference>
<dbReference type="RefSeq" id="WP_263051634.1">
    <property type="nucleotide sequence ID" value="NZ_CP106735.1"/>
</dbReference>
<dbReference type="EMBL" id="CP106735">
    <property type="protein sequence ID" value="UXX79903.1"/>
    <property type="molecule type" value="Genomic_DNA"/>
</dbReference>
<evidence type="ECO:0000313" key="3">
    <source>
        <dbReference type="Proteomes" id="UP001062165"/>
    </source>
</evidence>
<dbReference type="PANTHER" id="PTHR37834">
    <property type="entry name" value="GDSL-LIKE LIPASE/ACYLHYDROLASE DOMAIN PROTEIN (AFU_ORTHOLOGUE AFUA_2G00620)"/>
    <property type="match status" value="1"/>
</dbReference>
<dbReference type="PANTHER" id="PTHR37834:SF2">
    <property type="entry name" value="ESTERASE, SGNH HYDROLASE-TYPE"/>
    <property type="match status" value="1"/>
</dbReference>
<organism evidence="2 3">
    <name type="scientific">Reichenbachiella carrageenanivorans</name>
    <dbReference type="NCBI Taxonomy" id="2979869"/>
    <lineage>
        <taxon>Bacteria</taxon>
        <taxon>Pseudomonadati</taxon>
        <taxon>Bacteroidota</taxon>
        <taxon>Cytophagia</taxon>
        <taxon>Cytophagales</taxon>
        <taxon>Reichenbachiellaceae</taxon>
        <taxon>Reichenbachiella</taxon>
    </lineage>
</organism>
<accession>A0ABY6D4C4</accession>
<sequence>MNNYQLVFGLFLALAMASCEQSYQRLPIAPLDEAVSYQSRIDIDQPTSVLVDLYWSGAAVRVSYEGDSLFATLQDERGDNYFNVIIDQDSVRLLSVDTTKTKYLLAAGLSSGSHTVELFKRTEWIRGKTTFFGFEVTGIAPKISKPAAKRRKMEFYGNSITAGYAVDDGSGADSPDSVYTNHYVSYASLVARHFDASYHSICRSGIGVMLSWFPMIMPEMYDRVVPTDSTRRWDFATYTPAVVVINLFQNDSWLIEKQEHPEFKARFGEEKPRETQIVAAYQEFVLKIRAEYPEAHIVCLLGNMNVTQAGSPWPGYVAQAVALLGDDRIYAHAVPFKETPGHPNRAEQELLAESLITFINNHIEW</sequence>
<dbReference type="SUPFAM" id="SSF52266">
    <property type="entry name" value="SGNH hydrolase"/>
    <property type="match status" value="1"/>
</dbReference>